<sequence>MFEVMTLVTLARSRVAGGWFPAAVWGGGSCGARSRWSEKSMESDRLVLYRQNLVDENYSGRQIGHLSIAESRLVRCDFSKSKIKAGSFGGGRRASVYRDCVFDGMRLNGVHGGYAVFESCSFRNVRITNGWFQNCEFVDCVFTGTLRGVLFFGAPLSDSVPDLGRTKNRFYGNDFSQARLINVSFRFGVDLSTQRLPKEDEYLYLVDADSVLRKIRKKIRGWSQEVQQELDSTLSVYELEASTGQRDLFIHESLVLGGEFPEARRRLWELLRSMAVPH</sequence>
<dbReference type="Gene3D" id="2.160.20.80">
    <property type="entry name" value="E3 ubiquitin-protein ligase SopA"/>
    <property type="match status" value="1"/>
</dbReference>
<proteinExistence type="predicted"/>
<evidence type="ECO:0000313" key="1">
    <source>
        <dbReference type="EMBL" id="GLW65304.1"/>
    </source>
</evidence>
<comment type="caution">
    <text evidence="1">The sequence shown here is derived from an EMBL/GenBank/DDBJ whole genome shotgun (WGS) entry which is preliminary data.</text>
</comment>
<reference evidence="1" key="1">
    <citation type="submission" date="2023-02" db="EMBL/GenBank/DDBJ databases">
        <title>Actinomadura rubrobrunea NBRC 14622.</title>
        <authorList>
            <person name="Ichikawa N."/>
            <person name="Sato H."/>
            <person name="Tonouchi N."/>
        </authorList>
    </citation>
    <scope>NUCLEOTIDE SEQUENCE</scope>
    <source>
        <strain evidence="1">NBRC 14622</strain>
    </source>
</reference>
<dbReference type="EMBL" id="BSRZ01000008">
    <property type="protein sequence ID" value="GLW65304.1"/>
    <property type="molecule type" value="Genomic_DNA"/>
</dbReference>
<gene>
    <name evidence="1" type="ORF">Arub01_35480</name>
</gene>
<dbReference type="SUPFAM" id="SSF141571">
    <property type="entry name" value="Pentapeptide repeat-like"/>
    <property type="match status" value="1"/>
</dbReference>
<evidence type="ECO:0008006" key="3">
    <source>
        <dbReference type="Google" id="ProtNLM"/>
    </source>
</evidence>
<keyword evidence="2" id="KW-1185">Reference proteome</keyword>
<dbReference type="Proteomes" id="UP001165124">
    <property type="component" value="Unassembled WGS sequence"/>
</dbReference>
<name>A0A9W6PYD5_9ACTN</name>
<evidence type="ECO:0000313" key="2">
    <source>
        <dbReference type="Proteomes" id="UP001165124"/>
    </source>
</evidence>
<organism evidence="1 2">
    <name type="scientific">Actinomadura rubrobrunea</name>
    <dbReference type="NCBI Taxonomy" id="115335"/>
    <lineage>
        <taxon>Bacteria</taxon>
        <taxon>Bacillati</taxon>
        <taxon>Actinomycetota</taxon>
        <taxon>Actinomycetes</taxon>
        <taxon>Streptosporangiales</taxon>
        <taxon>Thermomonosporaceae</taxon>
        <taxon>Actinomadura</taxon>
    </lineage>
</organism>
<protein>
    <recommendedName>
        <fullName evidence="3">Pentapeptide repeat-containing protein</fullName>
    </recommendedName>
</protein>
<accession>A0A9W6PYD5</accession>
<dbReference type="AlphaFoldDB" id="A0A9W6PYD5"/>